<dbReference type="GO" id="GO:0008892">
    <property type="term" value="F:guanine deaminase activity"/>
    <property type="evidence" value="ECO:0007669"/>
    <property type="project" value="UniProtKB-EC"/>
</dbReference>
<feature type="domain" description="Amidohydrolase-related" evidence="1">
    <location>
        <begin position="35"/>
        <end position="299"/>
    </location>
</feature>
<protein>
    <submittedName>
        <fullName evidence="2">Amidohydrolase</fullName>
        <ecNumber evidence="2">3.5.4.3</ecNumber>
        <ecNumber evidence="2">3.5.4.43</ecNumber>
    </submittedName>
</protein>
<reference evidence="3" key="1">
    <citation type="book" date="2010" name="EXTREMOPHILES" publisher="0:0-0">
        <title>Complete genome sequences of ten hyperthermophilic archaea reveal their metabolic capabilities and possible ecological roles.</title>
        <editorList>
            <person name="?"/>
        </editorList>
        <authorList>
            <person name="Ravin N.V."/>
            <person name="Mardanov A.V."/>
            <person name="Bonch-Osmolovskaya E.A."/>
            <person name="Skryabin K.G."/>
        </authorList>
    </citation>
    <scope>NUCLEOTIDE SEQUENCE [LARGE SCALE GENOMIC DNA]</scope>
    <source>
        <strain evidence="3">1505</strain>
    </source>
</reference>
<proteinExistence type="predicted"/>
<dbReference type="GeneID" id="25405561"/>
<accession>A0A3G1A5D2</accession>
<gene>
    <name evidence="2" type="ORF">TCARB_0097</name>
</gene>
<dbReference type="Gene3D" id="3.20.20.140">
    <property type="entry name" value="Metal-dependent hydrolases"/>
    <property type="match status" value="1"/>
</dbReference>
<organism evidence="2 3">
    <name type="scientific">Thermofilum adornatum 1505</name>
    <dbReference type="NCBI Taxonomy" id="697581"/>
    <lineage>
        <taxon>Archaea</taxon>
        <taxon>Thermoproteota</taxon>
        <taxon>Thermoprotei</taxon>
        <taxon>Thermofilales</taxon>
        <taxon>Thermofilaceae</taxon>
        <taxon>Thermofilum</taxon>
    </lineage>
</organism>
<name>A0A3G1A5D2_9CREN</name>
<dbReference type="Pfam" id="PF01979">
    <property type="entry name" value="Amidohydro_1"/>
    <property type="match status" value="1"/>
</dbReference>
<keyword evidence="2" id="KW-0378">Hydrolase</keyword>
<dbReference type="InterPro" id="IPR006680">
    <property type="entry name" value="Amidohydro-rel"/>
</dbReference>
<dbReference type="InterPro" id="IPR032466">
    <property type="entry name" value="Metal_Hydrolase"/>
</dbReference>
<dbReference type="STRING" id="697581.TCARB_0097"/>
<dbReference type="CDD" id="cd01292">
    <property type="entry name" value="metallo-dependent_hydrolases"/>
    <property type="match status" value="1"/>
</dbReference>
<dbReference type="EC" id="3.5.4.3" evidence="2"/>
<dbReference type="GO" id="GO:0018763">
    <property type="term" value="F:hydroxydechloroatrazine ethylaminohydrolase activity"/>
    <property type="evidence" value="ECO:0007669"/>
    <property type="project" value="UniProtKB-EC"/>
</dbReference>
<dbReference type="RefSeq" id="WP_020962686.1">
    <property type="nucleotide sequence ID" value="NZ_CP007493.1"/>
</dbReference>
<dbReference type="EC" id="3.5.4.43" evidence="2"/>
<dbReference type="KEGG" id="tcb:TCARB_0097"/>
<dbReference type="GeneID" id="16573678"/>
<dbReference type="SUPFAM" id="SSF51556">
    <property type="entry name" value="Metallo-dependent hydrolases"/>
    <property type="match status" value="1"/>
</dbReference>
<dbReference type="EMBL" id="CP007493">
    <property type="protein sequence ID" value="AJB41175.1"/>
    <property type="molecule type" value="Genomic_DNA"/>
</dbReference>
<sequence>MGTVEIGQLVLHGKLIENARLEVSTSEDMYFESAVSPGFSDAHAHPQVVDVGEGGHWRDSYEWLENRKLRVNEAAIRKDKELSALLAEATILSSIIDGVTMLSLTGSLEGNIEAVKKLKATPRVVLLPTVMNLDGWSLPENIFVKYVENSFLWDGYFSLGFFVHSIKKADISMLRASYNISRKLHLPFALHLSEGIDEVDALVEALGKELDRVIAVHCIASPEKCRKAGLKVVHCPTSNIYLYNRTLGSIEHFDSLGSDWPLVTGNLFRTFQDAVKLHGATMDLLAKATLGGYEIYNIKPEGDLVTFDDPIEKVLRGESRPVYVFVKSKPIVKDEIIDPYGLSRTDVERIVRERVNYAFEKYGL</sequence>
<evidence type="ECO:0000313" key="3">
    <source>
        <dbReference type="Proteomes" id="UP000266720"/>
    </source>
</evidence>
<dbReference type="Proteomes" id="UP000266720">
    <property type="component" value="Chromosome"/>
</dbReference>
<evidence type="ECO:0000259" key="1">
    <source>
        <dbReference type="Pfam" id="PF01979"/>
    </source>
</evidence>
<dbReference type="AlphaFoldDB" id="A0A3G1A5D2"/>
<evidence type="ECO:0000313" key="2">
    <source>
        <dbReference type="EMBL" id="AJB41175.1"/>
    </source>
</evidence>